<dbReference type="InterPro" id="IPR056564">
    <property type="entry name" value="Ig-like_KY"/>
</dbReference>
<dbReference type="SMART" id="SM00460">
    <property type="entry name" value="TGc"/>
    <property type="match status" value="1"/>
</dbReference>
<dbReference type="InterPro" id="IPR002931">
    <property type="entry name" value="Transglutaminase-like"/>
</dbReference>
<dbReference type="Proteomes" id="UP000663889">
    <property type="component" value="Unassembled WGS sequence"/>
</dbReference>
<dbReference type="Pfam" id="PF01841">
    <property type="entry name" value="Transglut_core"/>
    <property type="match status" value="1"/>
</dbReference>
<dbReference type="EMBL" id="CAJNOO010002487">
    <property type="protein sequence ID" value="CAF1272579.1"/>
    <property type="molecule type" value="Genomic_DNA"/>
</dbReference>
<proteinExistence type="predicted"/>
<dbReference type="Proteomes" id="UP000663882">
    <property type="component" value="Unassembled WGS sequence"/>
</dbReference>
<organism evidence="5 6">
    <name type="scientific">Rotaria sordida</name>
    <dbReference type="NCBI Taxonomy" id="392033"/>
    <lineage>
        <taxon>Eukaryota</taxon>
        <taxon>Metazoa</taxon>
        <taxon>Spiralia</taxon>
        <taxon>Gnathifera</taxon>
        <taxon>Rotifera</taxon>
        <taxon>Eurotatoria</taxon>
        <taxon>Bdelloidea</taxon>
        <taxon>Philodinida</taxon>
        <taxon>Philodinidae</taxon>
        <taxon>Rotaria</taxon>
    </lineage>
</organism>
<dbReference type="Pfam" id="PF23265">
    <property type="entry name" value="Ig-like_KY"/>
    <property type="match status" value="1"/>
</dbReference>
<dbReference type="EMBL" id="CAJOBE010002652">
    <property type="protein sequence ID" value="CAF3835529.1"/>
    <property type="molecule type" value="Genomic_DNA"/>
</dbReference>
<dbReference type="Gene3D" id="3.10.620.30">
    <property type="match status" value="1"/>
</dbReference>
<dbReference type="Proteomes" id="UP000663874">
    <property type="component" value="Unassembled WGS sequence"/>
</dbReference>
<feature type="domain" description="Transglutaminase-like" evidence="2">
    <location>
        <begin position="302"/>
        <end position="370"/>
    </location>
</feature>
<dbReference type="OrthoDB" id="6129702at2759"/>
<evidence type="ECO:0000256" key="1">
    <source>
        <dbReference type="SAM" id="MobiDB-lite"/>
    </source>
</evidence>
<gene>
    <name evidence="5" type="ORF">FNK824_LOCUS17020</name>
    <name evidence="3" type="ORF">RFH988_LOCUS28269</name>
    <name evidence="4" type="ORF">SEV965_LOCUS31805</name>
</gene>
<dbReference type="PANTHER" id="PTHR46333">
    <property type="entry name" value="CYTOKINESIS PROTEIN 3"/>
    <property type="match status" value="1"/>
</dbReference>
<dbReference type="SUPFAM" id="SSF54001">
    <property type="entry name" value="Cysteine proteinases"/>
    <property type="match status" value="1"/>
</dbReference>
<dbReference type="GO" id="GO:0005737">
    <property type="term" value="C:cytoplasm"/>
    <property type="evidence" value="ECO:0007669"/>
    <property type="project" value="TreeGrafter"/>
</dbReference>
<dbReference type="PANTHER" id="PTHR46333:SF2">
    <property type="entry name" value="CYTOKINESIS PROTEIN 3"/>
    <property type="match status" value="1"/>
</dbReference>
<sequence>MVVGANLEAYPQYTTVLIPSSSGEHERLESGYNSSMSTSNPESLPKVKRSTTGQQSKHVETQSRASVSTRQSISAHHQVQQPVDPIVRYRSQNATYSLISMDMMISKQFKTIETNTSINHSRCLRTPSKYQEESTDYSDDWETDYSDDFTSDSENSWKPIQKKASEFVNVSTQKECRIEGIKNKKEDPIYKNLSTQKDSKDHLKTNSSSDTLSLIPLDSNAFEPAFCRQRQAAIDNMDYRRAVKSWKAKNARDTIKLILKLSSGKSVIDRAWIVFYWVSQNIEYDVDAYFSGNIRHQSTDDLFRSGKGVCDAFGTIFETLCNGVGLECKKISGYAKGYGFQIEKPTFNRVDHAWNAVRLDGRWYLVDSTWGEGHIDNRKQNVRKLRPYYFLVRPEQLIYTHLPENPQWQLLKSSISMKNFVCLPRVYSAYFELGLQIVSPYQSSMGLFDSSQGLAEVLIRASDSIDFTTSMQWIGHEANKTTSLVQYDADRQLWQCLFVPQTGGFHTLTIYARKVKQMATQSSTDDNTYSCVAELGLEVPATFSGTKTFPITYSTFGVHKCQILQPLDGSLKAGSKQTIHCRIPGAYCAGLLVDEKWLPEIILKNDIFKTEFTVPKREVKVYVKFANKKNISSYNGLIKYSVH</sequence>
<feature type="compositionally biased region" description="Polar residues" evidence="1">
    <location>
        <begin position="50"/>
        <end position="79"/>
    </location>
</feature>
<dbReference type="InterPro" id="IPR038765">
    <property type="entry name" value="Papain-like_cys_pep_sf"/>
</dbReference>
<protein>
    <recommendedName>
        <fullName evidence="2">Transglutaminase-like domain-containing protein</fullName>
    </recommendedName>
</protein>
<evidence type="ECO:0000313" key="5">
    <source>
        <dbReference type="EMBL" id="CAF3835529.1"/>
    </source>
</evidence>
<name>A0A819DQT1_9BILA</name>
<feature type="compositionally biased region" description="Polar residues" evidence="1">
    <location>
        <begin position="31"/>
        <end position="42"/>
    </location>
</feature>
<accession>A0A819DQT1</accession>
<dbReference type="AlphaFoldDB" id="A0A819DQT1"/>
<comment type="caution">
    <text evidence="5">The sequence shown here is derived from an EMBL/GenBank/DDBJ whole genome shotgun (WGS) entry which is preliminary data.</text>
</comment>
<dbReference type="InterPro" id="IPR052557">
    <property type="entry name" value="CAP/Cytokinesis_protein"/>
</dbReference>
<evidence type="ECO:0000313" key="6">
    <source>
        <dbReference type="Proteomes" id="UP000663874"/>
    </source>
</evidence>
<reference evidence="5" key="1">
    <citation type="submission" date="2021-02" db="EMBL/GenBank/DDBJ databases">
        <authorList>
            <person name="Nowell W R."/>
        </authorList>
    </citation>
    <scope>NUCLEOTIDE SEQUENCE</scope>
</reference>
<evidence type="ECO:0000313" key="4">
    <source>
        <dbReference type="EMBL" id="CAF1409665.1"/>
    </source>
</evidence>
<evidence type="ECO:0000313" key="3">
    <source>
        <dbReference type="EMBL" id="CAF1272579.1"/>
    </source>
</evidence>
<evidence type="ECO:0000259" key="2">
    <source>
        <dbReference type="SMART" id="SM00460"/>
    </source>
</evidence>
<feature type="region of interest" description="Disordered" evidence="1">
    <location>
        <begin position="21"/>
        <end position="79"/>
    </location>
</feature>
<dbReference type="EMBL" id="CAJNOU010003784">
    <property type="protein sequence ID" value="CAF1409665.1"/>
    <property type="molecule type" value="Genomic_DNA"/>
</dbReference>